<feature type="transmembrane region" description="Helical" evidence="8">
    <location>
        <begin position="322"/>
        <end position="339"/>
    </location>
</feature>
<feature type="transmembrane region" description="Helical" evidence="8">
    <location>
        <begin position="77"/>
        <end position="98"/>
    </location>
</feature>
<dbReference type="SUPFAM" id="SSF81345">
    <property type="entry name" value="ABC transporter involved in vitamin B12 uptake, BtuC"/>
    <property type="match status" value="1"/>
</dbReference>
<evidence type="ECO:0000256" key="2">
    <source>
        <dbReference type="ARBA" id="ARBA00007935"/>
    </source>
</evidence>
<reference evidence="9 10" key="1">
    <citation type="submission" date="2024-09" db="EMBL/GenBank/DDBJ databases">
        <authorList>
            <person name="Sun Q."/>
            <person name="Mori K."/>
        </authorList>
    </citation>
    <scope>NUCLEOTIDE SEQUENCE [LARGE SCALE GENOMIC DNA]</scope>
    <source>
        <strain evidence="9 10">KCTC 23076</strain>
    </source>
</reference>
<dbReference type="CDD" id="cd06550">
    <property type="entry name" value="TM_ABC_iron-siderophores_like"/>
    <property type="match status" value="1"/>
</dbReference>
<evidence type="ECO:0000313" key="9">
    <source>
        <dbReference type="EMBL" id="MFC0681180.1"/>
    </source>
</evidence>
<dbReference type="PANTHER" id="PTHR30472">
    <property type="entry name" value="FERRIC ENTEROBACTIN TRANSPORT SYSTEM PERMEASE PROTEIN"/>
    <property type="match status" value="1"/>
</dbReference>
<keyword evidence="6 8" id="KW-1133">Transmembrane helix</keyword>
<evidence type="ECO:0000256" key="3">
    <source>
        <dbReference type="ARBA" id="ARBA00022448"/>
    </source>
</evidence>
<keyword evidence="5 8" id="KW-0812">Transmembrane</keyword>
<comment type="similarity">
    <text evidence="2">Belongs to the binding-protein-dependent transport system permease family. FecCD subfamily.</text>
</comment>
<dbReference type="Pfam" id="PF01032">
    <property type="entry name" value="FecCD"/>
    <property type="match status" value="1"/>
</dbReference>
<proteinExistence type="inferred from homology"/>
<evidence type="ECO:0000313" key="10">
    <source>
        <dbReference type="Proteomes" id="UP001589896"/>
    </source>
</evidence>
<evidence type="ECO:0000256" key="8">
    <source>
        <dbReference type="SAM" id="Phobius"/>
    </source>
</evidence>
<evidence type="ECO:0000256" key="4">
    <source>
        <dbReference type="ARBA" id="ARBA00022475"/>
    </source>
</evidence>
<comment type="subcellular location">
    <subcellularLocation>
        <location evidence="1">Cell membrane</location>
        <topology evidence="1">Multi-pass membrane protein</topology>
    </subcellularLocation>
</comment>
<feature type="transmembrane region" description="Helical" evidence="8">
    <location>
        <begin position="158"/>
        <end position="180"/>
    </location>
</feature>
<dbReference type="InterPro" id="IPR037294">
    <property type="entry name" value="ABC_BtuC-like"/>
</dbReference>
<dbReference type="PANTHER" id="PTHR30472:SF24">
    <property type="entry name" value="FERRIC ENTEROBACTIN TRANSPORT SYSTEM PERMEASE PROTEIN FEPG"/>
    <property type="match status" value="1"/>
</dbReference>
<feature type="transmembrane region" description="Helical" evidence="8">
    <location>
        <begin position="25"/>
        <end position="44"/>
    </location>
</feature>
<dbReference type="EMBL" id="JBHLTG010000007">
    <property type="protein sequence ID" value="MFC0681180.1"/>
    <property type="molecule type" value="Genomic_DNA"/>
</dbReference>
<feature type="transmembrane region" description="Helical" evidence="8">
    <location>
        <begin position="107"/>
        <end position="125"/>
    </location>
</feature>
<protein>
    <submittedName>
        <fullName evidence="9">FecCD family ABC transporter permease</fullName>
    </submittedName>
</protein>
<keyword evidence="7 8" id="KW-0472">Membrane</keyword>
<dbReference type="Proteomes" id="UP001589896">
    <property type="component" value="Unassembled WGS sequence"/>
</dbReference>
<gene>
    <name evidence="9" type="ORF">ACFFGH_25405</name>
</gene>
<keyword evidence="4" id="KW-1003">Cell membrane</keyword>
<accession>A0ABV6RW17</accession>
<evidence type="ECO:0000256" key="5">
    <source>
        <dbReference type="ARBA" id="ARBA00022692"/>
    </source>
</evidence>
<dbReference type="InterPro" id="IPR000522">
    <property type="entry name" value="ABC_transptr_permease_BtuC"/>
</dbReference>
<evidence type="ECO:0000256" key="1">
    <source>
        <dbReference type="ARBA" id="ARBA00004651"/>
    </source>
</evidence>
<comment type="caution">
    <text evidence="9">The sequence shown here is derived from an EMBL/GenBank/DDBJ whole genome shotgun (WGS) entry which is preliminary data.</text>
</comment>
<feature type="transmembrane region" description="Helical" evidence="8">
    <location>
        <begin position="250"/>
        <end position="278"/>
    </location>
</feature>
<keyword evidence="3" id="KW-0813">Transport</keyword>
<evidence type="ECO:0000256" key="7">
    <source>
        <dbReference type="ARBA" id="ARBA00023136"/>
    </source>
</evidence>
<sequence>MTAASALSTPLRATRAARRRHSTGVHAALGVLVLALAALGMSLGDYTIAVPDLVAALLGQGSGGDEFVVTRLRLPRVLLGALVGAALAVSGATFQAVLRNPIASPDIIGVTTGASAAAVAGLLLFGLSGAALSAVAFLGALVVALAIYLLARRGGVTGYRFALIGIAFAFVATSVLNYLLSRGDVQDAQAALVWLVGSLAGTGWDDVALVAVALVVLLPAALLLARPLSILQLGDDTATSLGIRSERLRLALLVVAVALAATATAATGPVAFVAFLAAPIARRLVSADRAVLGVAALVGGAMVLGADLVGQHLLGAGSQIPAGIITGAVGAPGLLWLLASTNRRGRGV</sequence>
<evidence type="ECO:0000256" key="6">
    <source>
        <dbReference type="ARBA" id="ARBA00022989"/>
    </source>
</evidence>
<dbReference type="RefSeq" id="WP_386673558.1">
    <property type="nucleotide sequence ID" value="NZ_JBHLTG010000007.1"/>
</dbReference>
<name>A0ABV6RW17_9GAMM</name>
<feature type="transmembrane region" description="Helical" evidence="8">
    <location>
        <begin position="131"/>
        <end position="151"/>
    </location>
</feature>
<feature type="transmembrane region" description="Helical" evidence="8">
    <location>
        <begin position="207"/>
        <end position="229"/>
    </location>
</feature>
<organism evidence="9 10">
    <name type="scientific">Lysobacter korlensis</name>
    <dbReference type="NCBI Taxonomy" id="553636"/>
    <lineage>
        <taxon>Bacteria</taxon>
        <taxon>Pseudomonadati</taxon>
        <taxon>Pseudomonadota</taxon>
        <taxon>Gammaproteobacteria</taxon>
        <taxon>Lysobacterales</taxon>
        <taxon>Lysobacteraceae</taxon>
        <taxon>Lysobacter</taxon>
    </lineage>
</organism>
<keyword evidence="10" id="KW-1185">Reference proteome</keyword>
<dbReference type="Gene3D" id="1.10.3470.10">
    <property type="entry name" value="ABC transporter involved in vitamin B12 uptake, BtuC"/>
    <property type="match status" value="1"/>
</dbReference>